<feature type="domain" description="Putative Flp pilus-assembly TadG-like N-terminal" evidence="2">
    <location>
        <begin position="20"/>
        <end position="66"/>
    </location>
</feature>
<protein>
    <submittedName>
        <fullName evidence="3">Secretion/DNA translocation related TadE-like protein</fullName>
    </submittedName>
</protein>
<evidence type="ECO:0000256" key="1">
    <source>
        <dbReference type="SAM" id="Phobius"/>
    </source>
</evidence>
<keyword evidence="1" id="KW-1133">Transmembrane helix</keyword>
<accession>A0A4Q7LHB2</accession>
<gene>
    <name evidence="3" type="ORF">EV141_2430</name>
</gene>
<evidence type="ECO:0000313" key="4">
    <source>
        <dbReference type="Proteomes" id="UP000293519"/>
    </source>
</evidence>
<dbReference type="EMBL" id="SGWW01000006">
    <property type="protein sequence ID" value="RZS53482.1"/>
    <property type="molecule type" value="Genomic_DNA"/>
</dbReference>
<feature type="transmembrane region" description="Helical" evidence="1">
    <location>
        <begin position="21"/>
        <end position="47"/>
    </location>
</feature>
<dbReference type="AlphaFoldDB" id="A0A4Q7LHB2"/>
<keyword evidence="1" id="KW-0812">Transmembrane</keyword>
<organism evidence="3 4">
    <name type="scientific">Microcella putealis</name>
    <dbReference type="NCBI Taxonomy" id="337005"/>
    <lineage>
        <taxon>Bacteria</taxon>
        <taxon>Bacillati</taxon>
        <taxon>Actinomycetota</taxon>
        <taxon>Actinomycetes</taxon>
        <taxon>Micrococcales</taxon>
        <taxon>Microbacteriaceae</taxon>
        <taxon>Microcella</taxon>
    </lineage>
</organism>
<proteinExistence type="predicted"/>
<comment type="caution">
    <text evidence="3">The sequence shown here is derived from an EMBL/GenBank/DDBJ whole genome shotgun (WGS) entry which is preliminary data.</text>
</comment>
<evidence type="ECO:0000313" key="3">
    <source>
        <dbReference type="EMBL" id="RZS53482.1"/>
    </source>
</evidence>
<dbReference type="InterPro" id="IPR028087">
    <property type="entry name" value="Tad_N"/>
</dbReference>
<reference evidence="3 4" key="1">
    <citation type="journal article" date="2015" name="Stand. Genomic Sci.">
        <title>Genomic Encyclopedia of Bacterial and Archaeal Type Strains, Phase III: the genomes of soil and plant-associated and newly described type strains.</title>
        <authorList>
            <person name="Whitman W.B."/>
            <person name="Woyke T."/>
            <person name="Klenk H.P."/>
            <person name="Zhou Y."/>
            <person name="Lilburn T.G."/>
            <person name="Beck B.J."/>
            <person name="De Vos P."/>
            <person name="Vandamme P."/>
            <person name="Eisen J.A."/>
            <person name="Garrity G."/>
            <person name="Hugenholtz P."/>
            <person name="Kyrpides N.C."/>
        </authorList>
    </citation>
    <scope>NUCLEOTIDE SEQUENCE [LARGE SCALE GENOMIC DNA]</scope>
    <source>
        <strain evidence="3 4">CV2</strain>
    </source>
</reference>
<name>A0A4Q7LHB2_9MICO</name>
<dbReference type="NCBIfam" id="TIGR03816">
    <property type="entry name" value="tadE_like_DECH"/>
    <property type="match status" value="1"/>
</dbReference>
<sequence>MRARRWLVRGVRGTGRGDRGAATPLAVGLIATLVILATLLLGIGAALADASRLGHTADSAALAAADTLLGWHAGEPCAVAERLAERHDARVVGCTVDELSVVVTVTRSILALPVERSARAGAPDLR</sequence>
<keyword evidence="1" id="KW-0472">Membrane</keyword>
<keyword evidence="4" id="KW-1185">Reference proteome</keyword>
<dbReference type="Pfam" id="PF13400">
    <property type="entry name" value="Tad"/>
    <property type="match status" value="1"/>
</dbReference>
<evidence type="ECO:0000259" key="2">
    <source>
        <dbReference type="Pfam" id="PF13400"/>
    </source>
</evidence>
<dbReference type="Proteomes" id="UP000293519">
    <property type="component" value="Unassembled WGS sequence"/>
</dbReference>
<dbReference type="InterPro" id="IPR021202">
    <property type="entry name" value="Rv3654c-like"/>
</dbReference>